<dbReference type="Proteomes" id="UP001498398">
    <property type="component" value="Unassembled WGS sequence"/>
</dbReference>
<proteinExistence type="predicted"/>
<dbReference type="SUPFAM" id="SSF56112">
    <property type="entry name" value="Protein kinase-like (PK-like)"/>
    <property type="match status" value="1"/>
</dbReference>
<accession>A0ABR1J717</accession>
<dbReference type="EMBL" id="JBANRG010000038">
    <property type="protein sequence ID" value="KAK7448447.1"/>
    <property type="molecule type" value="Genomic_DNA"/>
</dbReference>
<keyword evidence="3" id="KW-1185">Reference proteome</keyword>
<comment type="caution">
    <text evidence="2">The sequence shown here is derived from an EMBL/GenBank/DDBJ whole genome shotgun (WGS) entry which is preliminary data.</text>
</comment>
<sequence>MSAEPRFSGDLDEYEIFWRDHAAWLKDHGYQLRPRYRPEWKPSWTANKTRDRYKYEDAQEAKRVVRFMDALRVSDGQMVMIKKIRVPDPTNPTRELQMSRLIHSGSLSVENPDNHCVPIYDILQLPEDSCVYFIVMPFLTRWWPDWHEVPFSTLGEAISFMRQLFKAVQFLHSLHIAHNDIKHDNLMVDSTPLFKHLMHPTEPDQRYDWRGSASPKSLTRHPVKYYLIDFDLSKHYDPQAGPALEAPGYGGDRSVPEFKAHPQRPCDPFAVDIYRLGNLIRRFVMSTQRIYDNDDDNFKVLQSNRVQINPSFGFISDLISDMTHEDPTKRLSINDVISQFDEAVERLSTSELKSRFWPGFRGPGESGLIRFFLWMEREPRRFVSQTVNALGRYPAIPPTPLPKKRQSYLVPTVDR</sequence>
<dbReference type="PROSITE" id="PS50011">
    <property type="entry name" value="PROTEIN_KINASE_DOM"/>
    <property type="match status" value="1"/>
</dbReference>
<organism evidence="2 3">
    <name type="scientific">Marasmiellus scandens</name>
    <dbReference type="NCBI Taxonomy" id="2682957"/>
    <lineage>
        <taxon>Eukaryota</taxon>
        <taxon>Fungi</taxon>
        <taxon>Dikarya</taxon>
        <taxon>Basidiomycota</taxon>
        <taxon>Agaricomycotina</taxon>
        <taxon>Agaricomycetes</taxon>
        <taxon>Agaricomycetidae</taxon>
        <taxon>Agaricales</taxon>
        <taxon>Marasmiineae</taxon>
        <taxon>Omphalotaceae</taxon>
        <taxon>Marasmiellus</taxon>
    </lineage>
</organism>
<evidence type="ECO:0000313" key="3">
    <source>
        <dbReference type="Proteomes" id="UP001498398"/>
    </source>
</evidence>
<dbReference type="InterPro" id="IPR008271">
    <property type="entry name" value="Ser/Thr_kinase_AS"/>
</dbReference>
<protein>
    <recommendedName>
        <fullName evidence="1">Protein kinase domain-containing protein</fullName>
    </recommendedName>
</protein>
<name>A0ABR1J717_9AGAR</name>
<evidence type="ECO:0000313" key="2">
    <source>
        <dbReference type="EMBL" id="KAK7448447.1"/>
    </source>
</evidence>
<dbReference type="PANTHER" id="PTHR44167">
    <property type="entry name" value="OVARIAN-SPECIFIC SERINE/THREONINE-PROTEIN KINASE LOK-RELATED"/>
    <property type="match status" value="1"/>
</dbReference>
<feature type="domain" description="Protein kinase" evidence="1">
    <location>
        <begin position="53"/>
        <end position="344"/>
    </location>
</feature>
<dbReference type="PANTHER" id="PTHR44167:SF30">
    <property type="entry name" value="PHOSPHORYLASE KINASE"/>
    <property type="match status" value="1"/>
</dbReference>
<gene>
    <name evidence="2" type="ORF">VKT23_013709</name>
</gene>
<dbReference type="InterPro" id="IPR000719">
    <property type="entry name" value="Prot_kinase_dom"/>
</dbReference>
<dbReference type="SMART" id="SM00220">
    <property type="entry name" value="S_TKc"/>
    <property type="match status" value="1"/>
</dbReference>
<dbReference type="Pfam" id="PF00069">
    <property type="entry name" value="Pkinase"/>
    <property type="match status" value="1"/>
</dbReference>
<reference evidence="2 3" key="1">
    <citation type="submission" date="2024-01" db="EMBL/GenBank/DDBJ databases">
        <title>A draft genome for the cacao thread blight pathogen Marasmiellus scandens.</title>
        <authorList>
            <person name="Baruah I.K."/>
            <person name="Leung J."/>
            <person name="Bukari Y."/>
            <person name="Amoako-Attah I."/>
            <person name="Meinhardt L.W."/>
            <person name="Bailey B.A."/>
            <person name="Cohen S.P."/>
        </authorList>
    </citation>
    <scope>NUCLEOTIDE SEQUENCE [LARGE SCALE GENOMIC DNA]</scope>
    <source>
        <strain evidence="2 3">GH-19</strain>
    </source>
</reference>
<dbReference type="Gene3D" id="1.10.510.10">
    <property type="entry name" value="Transferase(Phosphotransferase) domain 1"/>
    <property type="match status" value="1"/>
</dbReference>
<dbReference type="PROSITE" id="PS00108">
    <property type="entry name" value="PROTEIN_KINASE_ST"/>
    <property type="match status" value="1"/>
</dbReference>
<evidence type="ECO:0000259" key="1">
    <source>
        <dbReference type="PROSITE" id="PS50011"/>
    </source>
</evidence>
<dbReference type="InterPro" id="IPR011009">
    <property type="entry name" value="Kinase-like_dom_sf"/>
</dbReference>